<sequence>MLRLLDGLDGPLPSGASAVEERRTRAVALLVAESRHQSVEEDAFWPIVRTALDCGGRLADRALADHVENRRLMRAVEDSEAGSAEFEEALCALSTALREHLVFELQEVWPQLWTAAPSQPLRDLLEHLER</sequence>
<dbReference type="AlphaFoldDB" id="A0A840F124"/>
<evidence type="ECO:0000313" key="3">
    <source>
        <dbReference type="Proteomes" id="UP000551501"/>
    </source>
</evidence>
<organism evidence="2 3">
    <name type="scientific">Gordonia humi</name>
    <dbReference type="NCBI Taxonomy" id="686429"/>
    <lineage>
        <taxon>Bacteria</taxon>
        <taxon>Bacillati</taxon>
        <taxon>Actinomycetota</taxon>
        <taxon>Actinomycetes</taxon>
        <taxon>Mycobacteriales</taxon>
        <taxon>Gordoniaceae</taxon>
        <taxon>Gordonia</taxon>
    </lineage>
</organism>
<proteinExistence type="predicted"/>
<reference evidence="2 3" key="1">
    <citation type="submission" date="2020-08" db="EMBL/GenBank/DDBJ databases">
        <title>Sequencing the genomes of 1000 actinobacteria strains.</title>
        <authorList>
            <person name="Klenk H.-P."/>
        </authorList>
    </citation>
    <scope>NUCLEOTIDE SEQUENCE [LARGE SCALE GENOMIC DNA]</scope>
    <source>
        <strain evidence="2 3">DSM 45298</strain>
    </source>
</reference>
<dbReference type="EMBL" id="JACIFP010000001">
    <property type="protein sequence ID" value="MBB4136314.1"/>
    <property type="molecule type" value="Genomic_DNA"/>
</dbReference>
<feature type="domain" description="Hemerythrin-like" evidence="1">
    <location>
        <begin position="20"/>
        <end position="111"/>
    </location>
</feature>
<gene>
    <name evidence="2" type="ORF">BKA16_002866</name>
</gene>
<dbReference type="Proteomes" id="UP000551501">
    <property type="component" value="Unassembled WGS sequence"/>
</dbReference>
<keyword evidence="3" id="KW-1185">Reference proteome</keyword>
<dbReference type="Gene3D" id="1.20.120.520">
    <property type="entry name" value="nmb1532 protein domain like"/>
    <property type="match status" value="1"/>
</dbReference>
<evidence type="ECO:0000259" key="1">
    <source>
        <dbReference type="Pfam" id="PF01814"/>
    </source>
</evidence>
<accession>A0A840F124</accession>
<protein>
    <recommendedName>
        <fullName evidence="1">Hemerythrin-like domain-containing protein</fullName>
    </recommendedName>
</protein>
<dbReference type="InterPro" id="IPR012312">
    <property type="entry name" value="Hemerythrin-like"/>
</dbReference>
<comment type="caution">
    <text evidence="2">The sequence shown here is derived from an EMBL/GenBank/DDBJ whole genome shotgun (WGS) entry which is preliminary data.</text>
</comment>
<name>A0A840F124_9ACTN</name>
<dbReference type="Pfam" id="PF01814">
    <property type="entry name" value="Hemerythrin"/>
    <property type="match status" value="1"/>
</dbReference>
<evidence type="ECO:0000313" key="2">
    <source>
        <dbReference type="EMBL" id="MBB4136314.1"/>
    </source>
</evidence>